<reference evidence="1 2" key="2">
    <citation type="submission" date="2019-01" db="EMBL/GenBank/DDBJ databases">
        <title>Tautonia sociabilis, a novel thermotolerant planctomycete of Isosphaeraceae family, isolated from a 4000 m deep subterranean habitat.</title>
        <authorList>
            <person name="Kovaleva O.L."/>
            <person name="Elcheninov A.G."/>
            <person name="Van Heerden E."/>
            <person name="Toshchakov S.V."/>
            <person name="Novikov A."/>
            <person name="Bonch-Osmolovskaya E.A."/>
            <person name="Kublanov I.V."/>
        </authorList>
    </citation>
    <scope>NUCLEOTIDE SEQUENCE [LARGE SCALE GENOMIC DNA]</scope>
    <source>
        <strain evidence="1 2">GM2012</strain>
    </source>
</reference>
<dbReference type="EMBL" id="RYZH01000087">
    <property type="protein sequence ID" value="RUL81692.1"/>
    <property type="molecule type" value="Genomic_DNA"/>
</dbReference>
<proteinExistence type="predicted"/>
<accession>A0A432MD93</accession>
<keyword evidence="2" id="KW-1185">Reference proteome</keyword>
<dbReference type="RefSeq" id="WP_126728141.1">
    <property type="nucleotide sequence ID" value="NZ_RYZH01000087.1"/>
</dbReference>
<sequence length="225" mass="24176">MPLNRKPHPTQNGPKTILTPRPLAEAIRDESGSMSGWRQRQGEFIPAVAAHLLEAGGPRVGDLVYILYCVVSGGVVATEFVPLARAADPSFVPDGQTPIGKALGTVAEKVVDFFESRVFPEEVTPRNFEILGVSDLRPTGETKAETEAGVEKFLEMAKKYRARVNLVGPSPEAMNEDLAGRLDVSGRGVKYLDSDPKSIISITFDSLLSASRTSLGGSNPSVRMP</sequence>
<gene>
    <name evidence="1" type="ORF">TsocGM_24750</name>
</gene>
<organism evidence="1 2">
    <name type="scientific">Tautonia sociabilis</name>
    <dbReference type="NCBI Taxonomy" id="2080755"/>
    <lineage>
        <taxon>Bacteria</taxon>
        <taxon>Pseudomonadati</taxon>
        <taxon>Planctomycetota</taxon>
        <taxon>Planctomycetia</taxon>
        <taxon>Isosphaerales</taxon>
        <taxon>Isosphaeraceae</taxon>
        <taxon>Tautonia</taxon>
    </lineage>
</organism>
<comment type="caution">
    <text evidence="1">The sequence shown here is derived from an EMBL/GenBank/DDBJ whole genome shotgun (WGS) entry which is preliminary data.</text>
</comment>
<dbReference type="AlphaFoldDB" id="A0A432MD93"/>
<evidence type="ECO:0008006" key="3">
    <source>
        <dbReference type="Google" id="ProtNLM"/>
    </source>
</evidence>
<evidence type="ECO:0000313" key="2">
    <source>
        <dbReference type="Proteomes" id="UP000280296"/>
    </source>
</evidence>
<reference evidence="1 2" key="1">
    <citation type="submission" date="2018-12" db="EMBL/GenBank/DDBJ databases">
        <authorList>
            <person name="Toschakov S.V."/>
        </authorList>
    </citation>
    <scope>NUCLEOTIDE SEQUENCE [LARGE SCALE GENOMIC DNA]</scope>
    <source>
        <strain evidence="1 2">GM2012</strain>
    </source>
</reference>
<dbReference type="Proteomes" id="UP000280296">
    <property type="component" value="Unassembled WGS sequence"/>
</dbReference>
<name>A0A432MD93_9BACT</name>
<evidence type="ECO:0000313" key="1">
    <source>
        <dbReference type="EMBL" id="RUL81692.1"/>
    </source>
</evidence>
<protein>
    <recommendedName>
        <fullName evidence="3">VWA domain-containing protein</fullName>
    </recommendedName>
</protein>